<evidence type="ECO:0000313" key="5">
    <source>
        <dbReference type="EMBL" id="MDT2636831.1"/>
    </source>
</evidence>
<dbReference type="Pfam" id="PF05222">
    <property type="entry name" value="AlaDh_PNT_N"/>
    <property type="match status" value="1"/>
</dbReference>
<dbReference type="PANTHER" id="PTHR42795:SF1">
    <property type="entry name" value="ALANINE DEHYDROGENASE"/>
    <property type="match status" value="1"/>
</dbReference>
<accession>A0AAW8TG53</accession>
<dbReference type="InterPro" id="IPR007698">
    <property type="entry name" value="AlaDH/PNT_NAD(H)-bd"/>
</dbReference>
<organism evidence="5 6">
    <name type="scientific">Enterococcus dongliensis</name>
    <dbReference type="NCBI Taxonomy" id="2559925"/>
    <lineage>
        <taxon>Bacteria</taxon>
        <taxon>Bacillati</taxon>
        <taxon>Bacillota</taxon>
        <taxon>Bacilli</taxon>
        <taxon>Lactobacillales</taxon>
        <taxon>Enterococcaceae</taxon>
        <taxon>Enterococcus</taxon>
    </lineage>
</organism>
<dbReference type="SMART" id="SM01003">
    <property type="entry name" value="AlaDh_PNT_N"/>
    <property type="match status" value="1"/>
</dbReference>
<feature type="domain" description="Alanine dehydrogenase/pyridine nucleotide transhydrogenase N-terminal" evidence="3">
    <location>
        <begin position="4"/>
        <end position="107"/>
    </location>
</feature>
<dbReference type="InterPro" id="IPR036291">
    <property type="entry name" value="NAD(P)-bd_dom_sf"/>
</dbReference>
<evidence type="ECO:0000313" key="6">
    <source>
        <dbReference type="Proteomes" id="UP001245561"/>
    </source>
</evidence>
<evidence type="ECO:0000313" key="7">
    <source>
        <dbReference type="Proteomes" id="UP001256547"/>
    </source>
</evidence>
<sequence>MKLGFLKTDFPHERRLPLLPEHIKQFANSIYVESGFGDSLGILDEEYQKAGCTILNRSEIFALCDGIFSLKIIQPCDYDLIRPNQIIIGWTHPLGSGKEFMKTQAIPKNLYILDIDNQKPTMFYQGKSYPSKIIPKNFVYQNSFYAGYAGTLHALLNFGLLPTSEHEIAILGSGNTAQGAFHAVSKLSSSVQLFYRKTLPNFKRQLSKYSIIINGIRVGDFGDPILSVEEQAQLKKGAFIIDIAADAGNAIEGNRFTTVDHPVYEKNGLYHYALPNTPTFAYRNVSNVLSEQFSHYIFKHDLSVFIDEIADQHPNEPEIKLLNNV</sequence>
<dbReference type="Proteomes" id="UP001256547">
    <property type="component" value="Unassembled WGS sequence"/>
</dbReference>
<evidence type="ECO:0000259" key="3">
    <source>
        <dbReference type="SMART" id="SM01003"/>
    </source>
</evidence>
<protein>
    <submittedName>
        <fullName evidence="5">N(5)-(Carboxyethyl)ornithine synthase</fullName>
    </submittedName>
</protein>
<dbReference type="EMBL" id="JARPYR010000004">
    <property type="protein sequence ID" value="MDT2595976.1"/>
    <property type="molecule type" value="Genomic_DNA"/>
</dbReference>
<evidence type="ECO:0000259" key="2">
    <source>
        <dbReference type="SMART" id="SM01002"/>
    </source>
</evidence>
<reference evidence="5 7" key="1">
    <citation type="submission" date="2023-03" db="EMBL/GenBank/DDBJ databases">
        <authorList>
            <person name="Shen W."/>
            <person name="Cai J."/>
        </authorList>
    </citation>
    <scope>NUCLEOTIDE SEQUENCE</scope>
    <source>
        <strain evidence="5">P55-2</strain>
        <strain evidence="4 7">P72-2</strain>
    </source>
</reference>
<dbReference type="EMBL" id="JARPYT010000005">
    <property type="protein sequence ID" value="MDT2636831.1"/>
    <property type="molecule type" value="Genomic_DNA"/>
</dbReference>
<dbReference type="AlphaFoldDB" id="A0AAW8TG53"/>
<proteinExistence type="predicted"/>
<feature type="domain" description="Alanine dehydrogenase/pyridine nucleotide transhydrogenase NAD(H)-binding" evidence="2">
    <location>
        <begin position="152"/>
        <end position="273"/>
    </location>
</feature>
<dbReference type="InterPro" id="IPR007886">
    <property type="entry name" value="AlaDH/PNT_N"/>
</dbReference>
<dbReference type="GO" id="GO:0000286">
    <property type="term" value="F:alanine dehydrogenase activity"/>
    <property type="evidence" value="ECO:0007669"/>
    <property type="project" value="TreeGrafter"/>
</dbReference>
<keyword evidence="1" id="KW-0560">Oxidoreductase</keyword>
<gene>
    <name evidence="5" type="ORF">P7D36_04815</name>
    <name evidence="4" type="ORF">P7D39_02925</name>
</gene>
<comment type="caution">
    <text evidence="5">The sequence shown here is derived from an EMBL/GenBank/DDBJ whole genome shotgun (WGS) entry which is preliminary data.</text>
</comment>
<keyword evidence="7" id="KW-1185">Reference proteome</keyword>
<dbReference type="RefSeq" id="WP_137603540.1">
    <property type="nucleotide sequence ID" value="NZ_JARPYR010000004.1"/>
</dbReference>
<evidence type="ECO:0000256" key="1">
    <source>
        <dbReference type="ARBA" id="ARBA00023002"/>
    </source>
</evidence>
<dbReference type="GO" id="GO:0005886">
    <property type="term" value="C:plasma membrane"/>
    <property type="evidence" value="ECO:0007669"/>
    <property type="project" value="TreeGrafter"/>
</dbReference>
<dbReference type="GO" id="GO:0006524">
    <property type="term" value="P:alanine catabolic process"/>
    <property type="evidence" value="ECO:0007669"/>
    <property type="project" value="TreeGrafter"/>
</dbReference>
<dbReference type="Gene3D" id="3.40.50.720">
    <property type="entry name" value="NAD(P)-binding Rossmann-like Domain"/>
    <property type="match status" value="3"/>
</dbReference>
<evidence type="ECO:0000313" key="4">
    <source>
        <dbReference type="EMBL" id="MDT2595976.1"/>
    </source>
</evidence>
<dbReference type="SUPFAM" id="SSF52283">
    <property type="entry name" value="Formate/glycerate dehydrogenase catalytic domain-like"/>
    <property type="match status" value="1"/>
</dbReference>
<dbReference type="PANTHER" id="PTHR42795">
    <property type="entry name" value="ALANINE DEHYDROGENASE"/>
    <property type="match status" value="1"/>
</dbReference>
<dbReference type="Pfam" id="PF01262">
    <property type="entry name" value="AlaDh_PNT_C"/>
    <property type="match status" value="1"/>
</dbReference>
<dbReference type="SUPFAM" id="SSF51735">
    <property type="entry name" value="NAD(P)-binding Rossmann-fold domains"/>
    <property type="match status" value="1"/>
</dbReference>
<dbReference type="SMART" id="SM01002">
    <property type="entry name" value="AlaDh_PNT_C"/>
    <property type="match status" value="1"/>
</dbReference>
<name>A0AAW8TG53_9ENTE</name>
<dbReference type="Proteomes" id="UP001245561">
    <property type="component" value="Unassembled WGS sequence"/>
</dbReference>